<name>A0A4S1CM26_9BACT</name>
<keyword evidence="2" id="KW-1185">Reference proteome</keyword>
<gene>
    <name evidence="1" type="ORF">E4633_04995</name>
</gene>
<accession>A0A4S1CM26</accession>
<dbReference type="RefSeq" id="WP_135869141.1">
    <property type="nucleotide sequence ID" value="NZ_SRSC01000001.1"/>
</dbReference>
<dbReference type="EMBL" id="SRSC01000001">
    <property type="protein sequence ID" value="TGU74819.1"/>
    <property type="molecule type" value="Genomic_DNA"/>
</dbReference>
<proteinExistence type="predicted"/>
<sequence length="102" mass="11848">MLFARHHKDKRHGLLLDHPLDDPSCCRECAALCCRSFPNVDLTWEEYLRLEELGATRLHFSLYGPHKLIIENGCEFLDGNRCGIYEGRPAICRRFFCRPAPD</sequence>
<dbReference type="Pfam" id="PF03692">
    <property type="entry name" value="CxxCxxCC"/>
    <property type="match status" value="1"/>
</dbReference>
<evidence type="ECO:0000313" key="2">
    <source>
        <dbReference type="Proteomes" id="UP000306416"/>
    </source>
</evidence>
<organism evidence="1 2">
    <name type="scientific">Geomonas terrae</name>
    <dbReference type="NCBI Taxonomy" id="2562681"/>
    <lineage>
        <taxon>Bacteria</taxon>
        <taxon>Pseudomonadati</taxon>
        <taxon>Thermodesulfobacteriota</taxon>
        <taxon>Desulfuromonadia</taxon>
        <taxon>Geobacterales</taxon>
        <taxon>Geobacteraceae</taxon>
        <taxon>Geomonas</taxon>
    </lineage>
</organism>
<reference evidence="1 2" key="1">
    <citation type="submission" date="2019-04" db="EMBL/GenBank/DDBJ databases">
        <title>Geobacter oryzae sp. nov., ferric-reducing bacteria isolated from paddy soil.</title>
        <authorList>
            <person name="Xu Z."/>
            <person name="Masuda Y."/>
            <person name="Itoh H."/>
            <person name="Senoo K."/>
        </authorList>
    </citation>
    <scope>NUCLEOTIDE SEQUENCE [LARGE SCALE GENOMIC DNA]</scope>
    <source>
        <strain evidence="1 2">Red111</strain>
    </source>
</reference>
<dbReference type="InterPro" id="IPR005358">
    <property type="entry name" value="Puta_zinc/iron-chelating_dom"/>
</dbReference>
<protein>
    <submittedName>
        <fullName evidence="1">YkgJ family cysteine cluster protein</fullName>
    </submittedName>
</protein>
<evidence type="ECO:0000313" key="1">
    <source>
        <dbReference type="EMBL" id="TGU74819.1"/>
    </source>
</evidence>
<dbReference type="Proteomes" id="UP000306416">
    <property type="component" value="Unassembled WGS sequence"/>
</dbReference>
<comment type="caution">
    <text evidence="1">The sequence shown here is derived from an EMBL/GenBank/DDBJ whole genome shotgun (WGS) entry which is preliminary data.</text>
</comment>
<dbReference type="AlphaFoldDB" id="A0A4S1CM26"/>